<evidence type="ECO:0008006" key="9">
    <source>
        <dbReference type="Google" id="ProtNLM"/>
    </source>
</evidence>
<keyword evidence="5 6" id="KW-0472">Membrane</keyword>
<dbReference type="EMBL" id="MHFR01000045">
    <property type="protein sequence ID" value="OGW96930.1"/>
    <property type="molecule type" value="Genomic_DNA"/>
</dbReference>
<evidence type="ECO:0000256" key="3">
    <source>
        <dbReference type="ARBA" id="ARBA00022692"/>
    </source>
</evidence>
<keyword evidence="3 6" id="KW-0812">Transmembrane</keyword>
<evidence type="ECO:0000256" key="2">
    <source>
        <dbReference type="ARBA" id="ARBA00022475"/>
    </source>
</evidence>
<evidence type="ECO:0000313" key="7">
    <source>
        <dbReference type="EMBL" id="OGW96930.1"/>
    </source>
</evidence>
<dbReference type="PANTHER" id="PTHR30250">
    <property type="entry name" value="PST FAMILY PREDICTED COLANIC ACID TRANSPORTER"/>
    <property type="match status" value="1"/>
</dbReference>
<feature type="transmembrane region" description="Helical" evidence="6">
    <location>
        <begin position="112"/>
        <end position="129"/>
    </location>
</feature>
<feature type="transmembrane region" description="Helical" evidence="6">
    <location>
        <begin position="320"/>
        <end position="342"/>
    </location>
</feature>
<dbReference type="InterPro" id="IPR002797">
    <property type="entry name" value="Polysacc_synth"/>
</dbReference>
<evidence type="ECO:0000256" key="4">
    <source>
        <dbReference type="ARBA" id="ARBA00022989"/>
    </source>
</evidence>
<feature type="transmembrane region" description="Helical" evidence="6">
    <location>
        <begin position="82"/>
        <end position="100"/>
    </location>
</feature>
<keyword evidence="2" id="KW-1003">Cell membrane</keyword>
<evidence type="ECO:0000313" key="8">
    <source>
        <dbReference type="Proteomes" id="UP000178187"/>
    </source>
</evidence>
<evidence type="ECO:0000256" key="5">
    <source>
        <dbReference type="ARBA" id="ARBA00023136"/>
    </source>
</evidence>
<sequence length="396" mass="43761">MKKPFLSDVSIIFSGQLIAGGAAFIYTVITARLLGIEDYGLFQSLFALYGICSLFSNPLYLSVVHGVGVSPPEFRAEATGQFIKVASIFAGMIAVGLIIISPKLIGVLHMNSLLPIWIVAILLITRAWLTTIYGSIQGQNQHGLFSVSKIAEALICLIIGTMFLVLGGRTVGAIFGYFWGMVLPIFYFVFIKRIFIIRKGFDRIKVEFGNIAKILIAFGVLTMIDNLPILIGRSKLSPEESGLFGALFNLRNILFPFAFAVAVPFYTHSLNGNQQPSIFKKALLLVSGLGVGFVCAGILFPKFLISTIYGRTFVEASQYMAIYGVSLWLEMILIVLIFYRLAQKKINSWILPLPIFIFIPCLFFSHLNIGQLMISQIVASIIYVLIFSANSLFDRS</sequence>
<feature type="transmembrane region" description="Helical" evidence="6">
    <location>
        <begin position="211"/>
        <end position="231"/>
    </location>
</feature>
<comment type="caution">
    <text evidence="7">The sequence shown here is derived from an EMBL/GenBank/DDBJ whole genome shotgun (WGS) entry which is preliminary data.</text>
</comment>
<feature type="transmembrane region" description="Helical" evidence="6">
    <location>
        <begin position="46"/>
        <end position="70"/>
    </location>
</feature>
<dbReference type="PANTHER" id="PTHR30250:SF11">
    <property type="entry name" value="O-ANTIGEN TRANSPORTER-RELATED"/>
    <property type="match status" value="1"/>
</dbReference>
<feature type="transmembrane region" description="Helical" evidence="6">
    <location>
        <begin position="373"/>
        <end position="393"/>
    </location>
</feature>
<name>A0A1G1KVL9_9BACT</name>
<dbReference type="Proteomes" id="UP000178187">
    <property type="component" value="Unassembled WGS sequence"/>
</dbReference>
<protein>
    <recommendedName>
        <fullName evidence="9">Polysaccharide biosynthesis protein C-terminal domain-containing protein</fullName>
    </recommendedName>
</protein>
<proteinExistence type="predicted"/>
<comment type="subcellular location">
    <subcellularLocation>
        <location evidence="1">Cell membrane</location>
        <topology evidence="1">Multi-pass membrane protein</topology>
    </subcellularLocation>
</comment>
<dbReference type="AlphaFoldDB" id="A0A1G1KVL9"/>
<dbReference type="Pfam" id="PF01943">
    <property type="entry name" value="Polysacc_synt"/>
    <property type="match status" value="1"/>
</dbReference>
<dbReference type="GO" id="GO:0005886">
    <property type="term" value="C:plasma membrane"/>
    <property type="evidence" value="ECO:0007669"/>
    <property type="project" value="UniProtKB-SubCell"/>
</dbReference>
<feature type="transmembrane region" description="Helical" evidence="6">
    <location>
        <begin position="278"/>
        <end position="300"/>
    </location>
</feature>
<reference evidence="7 8" key="1">
    <citation type="journal article" date="2016" name="Nat. Commun.">
        <title>Thousands of microbial genomes shed light on interconnected biogeochemical processes in an aquifer system.</title>
        <authorList>
            <person name="Anantharaman K."/>
            <person name="Brown C.T."/>
            <person name="Hug L.A."/>
            <person name="Sharon I."/>
            <person name="Castelle C.J."/>
            <person name="Probst A.J."/>
            <person name="Thomas B.C."/>
            <person name="Singh A."/>
            <person name="Wilkins M.J."/>
            <person name="Karaoz U."/>
            <person name="Brodie E.L."/>
            <person name="Williams K.H."/>
            <person name="Hubbard S.S."/>
            <person name="Banfield J.F."/>
        </authorList>
    </citation>
    <scope>NUCLEOTIDE SEQUENCE [LARGE SCALE GENOMIC DNA]</scope>
</reference>
<evidence type="ECO:0000256" key="1">
    <source>
        <dbReference type="ARBA" id="ARBA00004651"/>
    </source>
</evidence>
<organism evidence="7 8">
    <name type="scientific">Candidatus Danuiimicrobium aquiferis</name>
    <dbReference type="NCBI Taxonomy" id="1801832"/>
    <lineage>
        <taxon>Bacteria</taxon>
        <taxon>Pseudomonadati</taxon>
        <taxon>Candidatus Omnitrophota</taxon>
        <taxon>Candidatus Danuiimicrobium</taxon>
    </lineage>
</organism>
<accession>A0A1G1KVL9</accession>
<feature type="transmembrane region" description="Helical" evidence="6">
    <location>
        <begin position="150"/>
        <end position="168"/>
    </location>
</feature>
<keyword evidence="4 6" id="KW-1133">Transmembrane helix</keyword>
<feature type="transmembrane region" description="Helical" evidence="6">
    <location>
        <begin position="243"/>
        <end position="266"/>
    </location>
</feature>
<feature type="transmembrane region" description="Helical" evidence="6">
    <location>
        <begin position="349"/>
        <end position="367"/>
    </location>
</feature>
<evidence type="ECO:0000256" key="6">
    <source>
        <dbReference type="SAM" id="Phobius"/>
    </source>
</evidence>
<feature type="transmembrane region" description="Helical" evidence="6">
    <location>
        <begin position="174"/>
        <end position="191"/>
    </location>
</feature>
<gene>
    <name evidence="7" type="ORF">A3G33_02915</name>
</gene>
<dbReference type="InterPro" id="IPR050833">
    <property type="entry name" value="Poly_Biosynth_Transport"/>
</dbReference>
<feature type="transmembrane region" description="Helical" evidence="6">
    <location>
        <begin position="12"/>
        <end position="34"/>
    </location>
</feature>